<organism evidence="2 3">
    <name type="scientific">Papaver somniferum</name>
    <name type="common">Opium poppy</name>
    <dbReference type="NCBI Taxonomy" id="3469"/>
    <lineage>
        <taxon>Eukaryota</taxon>
        <taxon>Viridiplantae</taxon>
        <taxon>Streptophyta</taxon>
        <taxon>Embryophyta</taxon>
        <taxon>Tracheophyta</taxon>
        <taxon>Spermatophyta</taxon>
        <taxon>Magnoliopsida</taxon>
        <taxon>Ranunculales</taxon>
        <taxon>Papaveraceae</taxon>
        <taxon>Papaveroideae</taxon>
        <taxon>Papaver</taxon>
    </lineage>
</organism>
<evidence type="ECO:0000313" key="3">
    <source>
        <dbReference type="Proteomes" id="UP000316621"/>
    </source>
</evidence>
<keyword evidence="1" id="KW-0732">Signal</keyword>
<sequence>MANISSSRLSTLGLFLLVLVGFNSQQGEGSVTKAFQCVAGYQCTEKTLLGDDVAPDFQGCGLGFWNQIGCNGDPIPNFGCVDYCAETYGADNVVDVDICSNYMNGSGLNWCFCCGA</sequence>
<dbReference type="EMBL" id="CM010715">
    <property type="protein sequence ID" value="RZC48321.1"/>
    <property type="molecule type" value="Genomic_DNA"/>
</dbReference>
<evidence type="ECO:0000313" key="2">
    <source>
        <dbReference type="EMBL" id="RZC48321.1"/>
    </source>
</evidence>
<evidence type="ECO:0000256" key="1">
    <source>
        <dbReference type="SAM" id="SignalP"/>
    </source>
</evidence>
<keyword evidence="3" id="KW-1185">Reference proteome</keyword>
<reference evidence="2 3" key="1">
    <citation type="journal article" date="2018" name="Science">
        <title>The opium poppy genome and morphinan production.</title>
        <authorList>
            <person name="Guo L."/>
            <person name="Winzer T."/>
            <person name="Yang X."/>
            <person name="Li Y."/>
            <person name="Ning Z."/>
            <person name="He Z."/>
            <person name="Teodor R."/>
            <person name="Lu Y."/>
            <person name="Bowser T.A."/>
            <person name="Graham I.A."/>
            <person name="Ye K."/>
        </authorList>
    </citation>
    <scope>NUCLEOTIDE SEQUENCE [LARGE SCALE GENOMIC DNA]</scope>
    <source>
        <strain evidence="3">cv. HN1</strain>
        <tissue evidence="2">Leaves</tissue>
    </source>
</reference>
<dbReference type="Gramene" id="RZC48321">
    <property type="protein sequence ID" value="RZC48321"/>
    <property type="gene ID" value="C5167_041265"/>
</dbReference>
<dbReference type="AlphaFoldDB" id="A0A4Y7IKR7"/>
<accession>A0A4Y7IKR7</accession>
<gene>
    <name evidence="2" type="ORF">C5167_041265</name>
</gene>
<dbReference type="Proteomes" id="UP000316621">
    <property type="component" value="Chromosome 1"/>
</dbReference>
<name>A0A4Y7IKR7_PAPSO</name>
<protein>
    <submittedName>
        <fullName evidence="2">Uncharacterized protein</fullName>
    </submittedName>
</protein>
<dbReference type="OrthoDB" id="10274326at2759"/>
<proteinExistence type="predicted"/>
<feature type="chain" id="PRO_5021416225" evidence="1">
    <location>
        <begin position="30"/>
        <end position="116"/>
    </location>
</feature>
<feature type="signal peptide" evidence="1">
    <location>
        <begin position="1"/>
        <end position="29"/>
    </location>
</feature>